<dbReference type="PANTHER" id="PTHR21679:SF5">
    <property type="entry name" value="DOMAIN OF UNKNOWN FUNCTION DB DOMAIN-CONTAINING PROTEIN"/>
    <property type="match status" value="1"/>
</dbReference>
<name>A0A182EPA6_ONCOC</name>
<accession>A0A182EPA6</accession>
<dbReference type="WBParaSite" id="nOo.2.0.1.t09963-RA">
    <property type="protein sequence ID" value="nOo.2.0.1.t09963-RA"/>
    <property type="gene ID" value="nOo.2.0.1.g09963"/>
</dbReference>
<dbReference type="PANTHER" id="PTHR21679">
    <property type="entry name" value="DOMAIN OF UNKNOWN FUNCTION DB DOMAIN-CONTAINING PROTEIN-RELATED"/>
    <property type="match status" value="1"/>
</dbReference>
<protein>
    <submittedName>
        <fullName evidence="4">DB domain-containing protein</fullName>
    </submittedName>
</protein>
<dbReference type="OrthoDB" id="5872752at2759"/>
<gene>
    <name evidence="2" type="ORF">NOO_LOCUS9963</name>
</gene>
<evidence type="ECO:0000313" key="3">
    <source>
        <dbReference type="Proteomes" id="UP000271087"/>
    </source>
</evidence>
<dbReference type="Pfam" id="PF01682">
    <property type="entry name" value="DB"/>
    <property type="match status" value="1"/>
</dbReference>
<dbReference type="InterPro" id="IPR002602">
    <property type="entry name" value="DB"/>
</dbReference>
<dbReference type="AlphaFoldDB" id="A0A182EPA6"/>
<proteinExistence type="predicted"/>
<evidence type="ECO:0000313" key="4">
    <source>
        <dbReference type="WBParaSite" id="nOo.2.0.1.t09963-RA"/>
    </source>
</evidence>
<keyword evidence="3" id="KW-1185">Reference proteome</keyword>
<reference evidence="2 3" key="2">
    <citation type="submission" date="2018-08" db="EMBL/GenBank/DDBJ databases">
        <authorList>
            <person name="Laetsch R D."/>
            <person name="Stevens L."/>
            <person name="Kumar S."/>
            <person name="Blaxter L. M."/>
        </authorList>
    </citation>
    <scope>NUCLEOTIDE SEQUENCE [LARGE SCALE GENOMIC DNA]</scope>
</reference>
<dbReference type="Proteomes" id="UP000271087">
    <property type="component" value="Unassembled WGS sequence"/>
</dbReference>
<reference evidence="4" key="1">
    <citation type="submission" date="2016-06" db="UniProtKB">
        <authorList>
            <consortium name="WormBaseParasite"/>
        </authorList>
    </citation>
    <scope>IDENTIFICATION</scope>
</reference>
<feature type="domain" description="Domain of unknown function DB" evidence="1">
    <location>
        <begin position="220"/>
        <end position="318"/>
    </location>
</feature>
<organism evidence="4">
    <name type="scientific">Onchocerca ochengi</name>
    <name type="common">Filarial nematode worm</name>
    <dbReference type="NCBI Taxonomy" id="42157"/>
    <lineage>
        <taxon>Eukaryota</taxon>
        <taxon>Metazoa</taxon>
        <taxon>Ecdysozoa</taxon>
        <taxon>Nematoda</taxon>
        <taxon>Chromadorea</taxon>
        <taxon>Rhabditida</taxon>
        <taxon>Spirurina</taxon>
        <taxon>Spiruromorpha</taxon>
        <taxon>Filarioidea</taxon>
        <taxon>Onchocercidae</taxon>
        <taxon>Onchocerca</taxon>
    </lineage>
</organism>
<evidence type="ECO:0000259" key="1">
    <source>
        <dbReference type="Pfam" id="PF01682"/>
    </source>
</evidence>
<evidence type="ECO:0000313" key="2">
    <source>
        <dbReference type="EMBL" id="VDM93663.1"/>
    </source>
</evidence>
<dbReference type="EMBL" id="UYRW01005266">
    <property type="protein sequence ID" value="VDM93663.1"/>
    <property type="molecule type" value="Genomic_DNA"/>
</dbReference>
<sequence>MEESEFDCSRLPTTYCCVTHVRTMCQEKCSNIRCDSDFYKRAEKLKQWLVVPQTVYKNGLHDGDTANLRNNTQMKQTSRGPSLRNLSERKYLPIPTNSNEHESLVDMLNNVTSPVTESVSTYNSDSDLESFLTTTEPEELITTTRQSFTHSDQEKHDLYEKLWQIRSFNIVRHTTPAPNWLRSIDSNTDKVELEKAQCGVAPEFSPCIPISQANLQFEQCCRNKLLPPSCLNLCKYDVTQTEIGSVFRTGFCGILHIVPIVQCASNGFDNSECCRYKQVIAKSAPQCEIFCRSGQEIIGLGLQHLICQKVMNELIACHLSGLRN</sequence>